<evidence type="ECO:0000313" key="1">
    <source>
        <dbReference type="EMBL" id="CAG8790516.1"/>
    </source>
</evidence>
<dbReference type="Proteomes" id="UP000789920">
    <property type="component" value="Unassembled WGS sequence"/>
</dbReference>
<protein>
    <submittedName>
        <fullName evidence="1">26185_t:CDS:1</fullName>
    </submittedName>
</protein>
<dbReference type="EMBL" id="CAJVQC010051554">
    <property type="protein sequence ID" value="CAG8790516.1"/>
    <property type="molecule type" value="Genomic_DNA"/>
</dbReference>
<organism evidence="1 2">
    <name type="scientific">Racocetra persica</name>
    <dbReference type="NCBI Taxonomy" id="160502"/>
    <lineage>
        <taxon>Eukaryota</taxon>
        <taxon>Fungi</taxon>
        <taxon>Fungi incertae sedis</taxon>
        <taxon>Mucoromycota</taxon>
        <taxon>Glomeromycotina</taxon>
        <taxon>Glomeromycetes</taxon>
        <taxon>Diversisporales</taxon>
        <taxon>Gigasporaceae</taxon>
        <taxon>Racocetra</taxon>
    </lineage>
</organism>
<keyword evidence="2" id="KW-1185">Reference proteome</keyword>
<comment type="caution">
    <text evidence="1">The sequence shown here is derived from an EMBL/GenBank/DDBJ whole genome shotgun (WGS) entry which is preliminary data.</text>
</comment>
<evidence type="ECO:0000313" key="2">
    <source>
        <dbReference type="Proteomes" id="UP000789920"/>
    </source>
</evidence>
<proteinExistence type="predicted"/>
<gene>
    <name evidence="1" type="ORF">RPERSI_LOCUS19062</name>
</gene>
<name>A0ACA9RFF9_9GLOM</name>
<feature type="non-terminal residue" evidence="1">
    <location>
        <position position="230"/>
    </location>
</feature>
<accession>A0ACA9RFF9</accession>
<reference evidence="1" key="1">
    <citation type="submission" date="2021-06" db="EMBL/GenBank/DDBJ databases">
        <authorList>
            <person name="Kallberg Y."/>
            <person name="Tangrot J."/>
            <person name="Rosling A."/>
        </authorList>
    </citation>
    <scope>NUCLEOTIDE SEQUENCE</scope>
    <source>
        <strain evidence="1">MA461A</strain>
    </source>
</reference>
<sequence length="230" mass="27383">MSQQPTIDTLKPVYNLIELGLDDYEENELVLDTIHDLKLFFENSNNCTCRRTPKQRDLRTCFEKVGFKHFYERHFELKALEAQERELFIKSQLLSFEITNEKSDNKTSEKHTYKFNYNNSLPLCKPAYLKLCGMNSYLLFTLQTHLQLNRLTERVYRNTRRVAKTESRVFLDFNITFPIKQFLIQYGTIYKLSSPLQHQDDSDVFIYLPTENYAKLSVAKQDIDEYNKVQ</sequence>